<feature type="region of interest" description="Disordered" evidence="10">
    <location>
        <begin position="578"/>
        <end position="608"/>
    </location>
</feature>
<keyword evidence="3 11" id="KW-0812">Transmembrane</keyword>
<comment type="similarity">
    <text evidence="2">Belongs to the MDM31/MDM32 family.</text>
</comment>
<evidence type="ECO:0000256" key="9">
    <source>
        <dbReference type="ARBA" id="ARBA00025191"/>
    </source>
</evidence>
<evidence type="ECO:0000256" key="1">
    <source>
        <dbReference type="ARBA" id="ARBA00004273"/>
    </source>
</evidence>
<dbReference type="InterPro" id="IPR012571">
    <property type="entry name" value="Mdm31/Mdm32"/>
</dbReference>
<dbReference type="Proteomes" id="UP000298138">
    <property type="component" value="Unassembled WGS sequence"/>
</dbReference>
<evidence type="ECO:0000256" key="11">
    <source>
        <dbReference type="SAM" id="Phobius"/>
    </source>
</evidence>
<accession>A0A4S2MQ69</accession>
<dbReference type="FunCoup" id="A0A4S2MQ69">
    <property type="interactions" value="23"/>
</dbReference>
<dbReference type="EMBL" id="ML220132">
    <property type="protein sequence ID" value="TGZ79366.1"/>
    <property type="molecule type" value="Genomic_DNA"/>
</dbReference>
<dbReference type="InParanoid" id="A0A4S2MQ69"/>
<name>A0A4S2MQ69_9PEZI</name>
<evidence type="ECO:0000313" key="12">
    <source>
        <dbReference type="EMBL" id="TGZ79366.1"/>
    </source>
</evidence>
<keyword evidence="5" id="KW-0809">Transit peptide</keyword>
<feature type="region of interest" description="Disordered" evidence="10">
    <location>
        <begin position="126"/>
        <end position="201"/>
    </location>
</feature>
<feature type="compositionally biased region" description="Basic and acidic residues" evidence="10">
    <location>
        <begin position="153"/>
        <end position="184"/>
    </location>
</feature>
<evidence type="ECO:0000256" key="6">
    <source>
        <dbReference type="ARBA" id="ARBA00022989"/>
    </source>
</evidence>
<gene>
    <name evidence="12" type="ORF">EX30DRAFT_112352</name>
</gene>
<feature type="transmembrane region" description="Helical" evidence="11">
    <location>
        <begin position="251"/>
        <end position="278"/>
    </location>
</feature>
<dbReference type="AlphaFoldDB" id="A0A4S2MQ69"/>
<evidence type="ECO:0008006" key="14">
    <source>
        <dbReference type="Google" id="ProtNLM"/>
    </source>
</evidence>
<keyword evidence="4" id="KW-0999">Mitochondrion inner membrane</keyword>
<evidence type="ECO:0000313" key="13">
    <source>
        <dbReference type="Proteomes" id="UP000298138"/>
    </source>
</evidence>
<keyword evidence="7" id="KW-0496">Mitochondrion</keyword>
<proteinExistence type="inferred from homology"/>
<feature type="compositionally biased region" description="Low complexity" evidence="10">
    <location>
        <begin position="578"/>
        <end position="593"/>
    </location>
</feature>
<evidence type="ECO:0000256" key="2">
    <source>
        <dbReference type="ARBA" id="ARBA00005687"/>
    </source>
</evidence>
<dbReference type="PANTHER" id="PTHR31068:SF0">
    <property type="entry name" value="MITOCHONDRIAL DISTRIBUTION AND MORPHOLOGY PROTEIN 31"/>
    <property type="match status" value="1"/>
</dbReference>
<evidence type="ECO:0000256" key="7">
    <source>
        <dbReference type="ARBA" id="ARBA00023128"/>
    </source>
</evidence>
<evidence type="ECO:0000256" key="4">
    <source>
        <dbReference type="ARBA" id="ARBA00022792"/>
    </source>
</evidence>
<evidence type="ECO:0000256" key="8">
    <source>
        <dbReference type="ARBA" id="ARBA00023136"/>
    </source>
</evidence>
<sequence>MTPISRRFFTAFYEALTHLRPTTAAAKQPASQCCSKLRPLRSSTPLGIRTYFTSSMAPVAAASWGPRSRYVVSRGFAGFCAWTTVPSTSTTAPSASSVVVETTTAACKVFDRARVYGAIRRLHTDRRGLGRPARKTQVKRSSTSSSGRQRRPWPRDEKRGERDRYGNSERREQIGLNGRRKEPPVMEQPAMSRKPTPKEHRYLDRISNIHRPTKDEMLAAASNFWQRLRIRTKWTLIRQMRPYNWEDISAFFSWLILGHMIWIAVGTTTFFGVVVVLLNSVIAQETVAGAIGNYLTKETGVQVVFESAIVPKWRDNKISFHNVFVSRRPGHHASRNVQKGSPETAAAAAAAAVTADHQAGEHATEEEEDTNYTQFDVTIETVNVTLSFARWMNGKGLLKDVELKGIRGIIDRTHVFWEDDVDPRSYKHKHQPGDFEIESFRIEDLLVTVHQPDNFRPFSVSIFSCELPQLRKQWLFYDFLSATNCSGSYDDSLFTIHPRQYRYISDKSSETNTQYKKTSRLRIDGLNIDHLNRGITGPFSWITSGTVDIIADVLFPPDPDDFHVSKLVQDIYEQISPSTSSTSSSSSSSSSLITPPPPIASESDLPDSRPPFTPLLNRLLPLLERHIPPQLRTLLDPTFPAPLSSMALWEPARPIPDQVVLDLSVALNDVRAAVPIFTSDLSYVNNALIRPIVAYINSRRTMIPIRCRVVKKVVEFEGSWTLFDSGLMDDMSAETYEAFARNVTDQQAQRRRLRKVGLWSLQLLAQVLLMAMAGTVA</sequence>
<keyword evidence="6 11" id="KW-1133">Transmembrane helix</keyword>
<dbReference type="STRING" id="341454.A0A4S2MQ69"/>
<dbReference type="Pfam" id="PF08118">
    <property type="entry name" value="MDM31_MDM32"/>
    <property type="match status" value="1"/>
</dbReference>
<feature type="transmembrane region" description="Helical" evidence="11">
    <location>
        <begin position="756"/>
        <end position="776"/>
    </location>
</feature>
<organism evidence="12 13">
    <name type="scientific">Ascodesmis nigricans</name>
    <dbReference type="NCBI Taxonomy" id="341454"/>
    <lineage>
        <taxon>Eukaryota</taxon>
        <taxon>Fungi</taxon>
        <taxon>Dikarya</taxon>
        <taxon>Ascomycota</taxon>
        <taxon>Pezizomycotina</taxon>
        <taxon>Pezizomycetes</taxon>
        <taxon>Pezizales</taxon>
        <taxon>Ascodesmidaceae</taxon>
        <taxon>Ascodesmis</taxon>
    </lineage>
</organism>
<protein>
    <recommendedName>
        <fullName evidence="14">Mitochondrial distribution and morphology protein family 31/32</fullName>
    </recommendedName>
</protein>
<dbReference type="GO" id="GO:0000001">
    <property type="term" value="P:mitochondrion inheritance"/>
    <property type="evidence" value="ECO:0007669"/>
    <property type="project" value="InterPro"/>
</dbReference>
<dbReference type="GO" id="GO:0007005">
    <property type="term" value="P:mitochondrion organization"/>
    <property type="evidence" value="ECO:0007669"/>
    <property type="project" value="InterPro"/>
</dbReference>
<dbReference type="PANTHER" id="PTHR31068">
    <property type="entry name" value="MITOCHONDRIAL DISTRIBUTION AND MORPHOLOGY PROTEIN 31"/>
    <property type="match status" value="1"/>
</dbReference>
<evidence type="ECO:0000256" key="3">
    <source>
        <dbReference type="ARBA" id="ARBA00022692"/>
    </source>
</evidence>
<dbReference type="OrthoDB" id="17678at2759"/>
<comment type="function">
    <text evidence="9">Involved in the organization of the mitochondrial membranes and the global structure of the mitochondria. Also required for mitochondrial distribution and mobility as well as for the maintenance of mitochondrial DNA nucleoids structures.</text>
</comment>
<keyword evidence="8 11" id="KW-0472">Membrane</keyword>
<evidence type="ECO:0000256" key="5">
    <source>
        <dbReference type="ARBA" id="ARBA00022946"/>
    </source>
</evidence>
<comment type="subcellular location">
    <subcellularLocation>
        <location evidence="1">Mitochondrion inner membrane</location>
    </subcellularLocation>
</comment>
<reference evidence="12 13" key="1">
    <citation type="submission" date="2019-04" db="EMBL/GenBank/DDBJ databases">
        <title>Comparative genomics and transcriptomics to analyze fruiting body development in filamentous ascomycetes.</title>
        <authorList>
            <consortium name="DOE Joint Genome Institute"/>
            <person name="Lutkenhaus R."/>
            <person name="Traeger S."/>
            <person name="Breuer J."/>
            <person name="Kuo A."/>
            <person name="Lipzen A."/>
            <person name="Pangilinan J."/>
            <person name="Dilworth D."/>
            <person name="Sandor L."/>
            <person name="Poggeler S."/>
            <person name="Barry K."/>
            <person name="Grigoriev I.V."/>
            <person name="Nowrousian M."/>
        </authorList>
    </citation>
    <scope>NUCLEOTIDE SEQUENCE [LARGE SCALE GENOMIC DNA]</scope>
    <source>
        <strain evidence="12 13">CBS 389.68</strain>
    </source>
</reference>
<keyword evidence="13" id="KW-1185">Reference proteome</keyword>
<dbReference type="GO" id="GO:0005743">
    <property type="term" value="C:mitochondrial inner membrane"/>
    <property type="evidence" value="ECO:0007669"/>
    <property type="project" value="UniProtKB-SubCell"/>
</dbReference>
<evidence type="ECO:0000256" key="10">
    <source>
        <dbReference type="SAM" id="MobiDB-lite"/>
    </source>
</evidence>